<name>A0A2N3PXS5_9PROT</name>
<dbReference type="AlphaFoldDB" id="A0A2N3PXS5"/>
<dbReference type="EMBL" id="PIUM01000006">
    <property type="protein sequence ID" value="PKU25206.1"/>
    <property type="molecule type" value="Genomic_DNA"/>
</dbReference>
<organism evidence="1 2">
    <name type="scientific">Telmatospirillum siberiense</name>
    <dbReference type="NCBI Taxonomy" id="382514"/>
    <lineage>
        <taxon>Bacteria</taxon>
        <taxon>Pseudomonadati</taxon>
        <taxon>Pseudomonadota</taxon>
        <taxon>Alphaproteobacteria</taxon>
        <taxon>Rhodospirillales</taxon>
        <taxon>Rhodospirillaceae</taxon>
        <taxon>Telmatospirillum</taxon>
    </lineage>
</organism>
<protein>
    <submittedName>
        <fullName evidence="1">Uncharacterized protein</fullName>
    </submittedName>
</protein>
<evidence type="ECO:0000313" key="1">
    <source>
        <dbReference type="EMBL" id="PKU25206.1"/>
    </source>
</evidence>
<proteinExistence type="predicted"/>
<dbReference type="Proteomes" id="UP000233293">
    <property type="component" value="Unassembled WGS sequence"/>
</dbReference>
<gene>
    <name evidence="1" type="ORF">CWS72_07645</name>
</gene>
<reference evidence="2" key="1">
    <citation type="submission" date="2017-12" db="EMBL/GenBank/DDBJ databases">
        <title>Draft genome sequence of Telmatospirillum siberiense 26-4b1T, an acidotolerant peatland alphaproteobacterium potentially involved in sulfur cycling.</title>
        <authorList>
            <person name="Hausmann B."/>
            <person name="Pjevac P."/>
            <person name="Schreck K."/>
            <person name="Herbold C.W."/>
            <person name="Daims H."/>
            <person name="Wagner M."/>
            <person name="Pester M."/>
            <person name="Loy A."/>
        </authorList>
    </citation>
    <scope>NUCLEOTIDE SEQUENCE [LARGE SCALE GENOMIC DNA]</scope>
    <source>
        <strain evidence="2">26-4b1</strain>
    </source>
</reference>
<evidence type="ECO:0000313" key="2">
    <source>
        <dbReference type="Proteomes" id="UP000233293"/>
    </source>
</evidence>
<accession>A0A2N3PXS5</accession>
<comment type="caution">
    <text evidence="1">The sequence shown here is derived from an EMBL/GenBank/DDBJ whole genome shotgun (WGS) entry which is preliminary data.</text>
</comment>
<keyword evidence="2" id="KW-1185">Reference proteome</keyword>
<dbReference type="OrthoDB" id="7361947at2"/>
<sequence>MPRSRAAIDRLEQAVHRLEGVMGRPRGDLFGHADLSTSAGDYADETTRVVESRLDAVIDRLKTILED</sequence>